<evidence type="ECO:0000313" key="1">
    <source>
        <dbReference type="EMBL" id="KAK4234299.1"/>
    </source>
</evidence>
<organism evidence="1 2">
    <name type="scientific">Achaetomium macrosporum</name>
    <dbReference type="NCBI Taxonomy" id="79813"/>
    <lineage>
        <taxon>Eukaryota</taxon>
        <taxon>Fungi</taxon>
        <taxon>Dikarya</taxon>
        <taxon>Ascomycota</taxon>
        <taxon>Pezizomycotina</taxon>
        <taxon>Sordariomycetes</taxon>
        <taxon>Sordariomycetidae</taxon>
        <taxon>Sordariales</taxon>
        <taxon>Chaetomiaceae</taxon>
        <taxon>Achaetomium</taxon>
    </lineage>
</organism>
<comment type="caution">
    <text evidence="1">The sequence shown here is derived from an EMBL/GenBank/DDBJ whole genome shotgun (WGS) entry which is preliminary data.</text>
</comment>
<dbReference type="AlphaFoldDB" id="A0AAN7C2V2"/>
<accession>A0AAN7C2V2</accession>
<dbReference type="EMBL" id="MU860389">
    <property type="protein sequence ID" value="KAK4234299.1"/>
    <property type="molecule type" value="Genomic_DNA"/>
</dbReference>
<reference evidence="1" key="1">
    <citation type="journal article" date="2023" name="Mol. Phylogenet. Evol.">
        <title>Genome-scale phylogeny and comparative genomics of the fungal order Sordariales.</title>
        <authorList>
            <person name="Hensen N."/>
            <person name="Bonometti L."/>
            <person name="Westerberg I."/>
            <person name="Brannstrom I.O."/>
            <person name="Guillou S."/>
            <person name="Cros-Aarteil S."/>
            <person name="Calhoun S."/>
            <person name="Haridas S."/>
            <person name="Kuo A."/>
            <person name="Mondo S."/>
            <person name="Pangilinan J."/>
            <person name="Riley R."/>
            <person name="LaButti K."/>
            <person name="Andreopoulos B."/>
            <person name="Lipzen A."/>
            <person name="Chen C."/>
            <person name="Yan M."/>
            <person name="Daum C."/>
            <person name="Ng V."/>
            <person name="Clum A."/>
            <person name="Steindorff A."/>
            <person name="Ohm R.A."/>
            <person name="Martin F."/>
            <person name="Silar P."/>
            <person name="Natvig D.O."/>
            <person name="Lalanne C."/>
            <person name="Gautier V."/>
            <person name="Ament-Velasquez S.L."/>
            <person name="Kruys A."/>
            <person name="Hutchinson M.I."/>
            <person name="Powell A.J."/>
            <person name="Barry K."/>
            <person name="Miller A.N."/>
            <person name="Grigoriev I.V."/>
            <person name="Debuchy R."/>
            <person name="Gladieux P."/>
            <person name="Hiltunen Thoren M."/>
            <person name="Johannesson H."/>
        </authorList>
    </citation>
    <scope>NUCLEOTIDE SEQUENCE</scope>
    <source>
        <strain evidence="1">CBS 532.94</strain>
    </source>
</reference>
<evidence type="ECO:0000313" key="2">
    <source>
        <dbReference type="Proteomes" id="UP001303760"/>
    </source>
</evidence>
<protein>
    <submittedName>
        <fullName evidence="1">Uncharacterized protein</fullName>
    </submittedName>
</protein>
<gene>
    <name evidence="1" type="ORF">C8A03DRAFT_18773</name>
</gene>
<dbReference type="Proteomes" id="UP001303760">
    <property type="component" value="Unassembled WGS sequence"/>
</dbReference>
<proteinExistence type="predicted"/>
<name>A0AAN7C2V2_9PEZI</name>
<sequence>MGTRHLVCVFWKGRWVLAQYGGSDGFPEGRGIRILKFLSVAHNIEKLKAGLDHVYYPTEEELDAIWDECQAWDANWRAQHFYSEYGMKGVNQLYPSLASDASARILGMIARAAQTQEEDGAEDGAEKDPKKIPVQLQLEFANESLFCEWAYVVELDKEVFEVYYGNERKHDGHRFKDVGEPDEPVPAFVCSLKFSETYLIKSPQEFFDRVSEALFERAQDNAKADEETEIQDEGYRA</sequence>
<reference evidence="1" key="2">
    <citation type="submission" date="2023-05" db="EMBL/GenBank/DDBJ databases">
        <authorList>
            <consortium name="Lawrence Berkeley National Laboratory"/>
            <person name="Steindorff A."/>
            <person name="Hensen N."/>
            <person name="Bonometti L."/>
            <person name="Westerberg I."/>
            <person name="Brannstrom I.O."/>
            <person name="Guillou S."/>
            <person name="Cros-Aarteil S."/>
            <person name="Calhoun S."/>
            <person name="Haridas S."/>
            <person name="Kuo A."/>
            <person name="Mondo S."/>
            <person name="Pangilinan J."/>
            <person name="Riley R."/>
            <person name="Labutti K."/>
            <person name="Andreopoulos B."/>
            <person name="Lipzen A."/>
            <person name="Chen C."/>
            <person name="Yanf M."/>
            <person name="Daum C."/>
            <person name="Ng V."/>
            <person name="Clum A."/>
            <person name="Ohm R."/>
            <person name="Martin F."/>
            <person name="Silar P."/>
            <person name="Natvig D."/>
            <person name="Lalanne C."/>
            <person name="Gautier V."/>
            <person name="Ament-Velasquez S.L."/>
            <person name="Kruys A."/>
            <person name="Hutchinson M.I."/>
            <person name="Powell A.J."/>
            <person name="Barry K."/>
            <person name="Miller A.N."/>
            <person name="Grigoriev I.V."/>
            <person name="Debuchy R."/>
            <person name="Gladieux P."/>
            <person name="Thoren M.H."/>
            <person name="Johannesson H."/>
        </authorList>
    </citation>
    <scope>NUCLEOTIDE SEQUENCE</scope>
    <source>
        <strain evidence="1">CBS 532.94</strain>
    </source>
</reference>
<keyword evidence="2" id="KW-1185">Reference proteome</keyword>